<keyword evidence="2" id="KW-1185">Reference proteome</keyword>
<accession>A0A4S8QLU7</accession>
<evidence type="ECO:0000313" key="1">
    <source>
        <dbReference type="EMBL" id="THV45590.1"/>
    </source>
</evidence>
<gene>
    <name evidence="1" type="ORF">BGAL_0472g00100</name>
</gene>
<organism evidence="1 2">
    <name type="scientific">Botrytis galanthina</name>
    <dbReference type="NCBI Taxonomy" id="278940"/>
    <lineage>
        <taxon>Eukaryota</taxon>
        <taxon>Fungi</taxon>
        <taxon>Dikarya</taxon>
        <taxon>Ascomycota</taxon>
        <taxon>Pezizomycotina</taxon>
        <taxon>Leotiomycetes</taxon>
        <taxon>Helotiales</taxon>
        <taxon>Sclerotiniaceae</taxon>
        <taxon>Botrytis</taxon>
    </lineage>
</organism>
<dbReference type="Proteomes" id="UP000308671">
    <property type="component" value="Unassembled WGS sequence"/>
</dbReference>
<protein>
    <submittedName>
        <fullName evidence="1">Uncharacterized protein</fullName>
    </submittedName>
</protein>
<proteinExistence type="predicted"/>
<reference evidence="1 2" key="1">
    <citation type="submission" date="2017-12" db="EMBL/GenBank/DDBJ databases">
        <title>Comparative genomics of Botrytis spp.</title>
        <authorList>
            <person name="Valero-Jimenez C.A."/>
            <person name="Tapia P."/>
            <person name="Veloso J."/>
            <person name="Silva-Moreno E."/>
            <person name="Staats M."/>
            <person name="Valdes J.H."/>
            <person name="Van Kan J.A.L."/>
        </authorList>
    </citation>
    <scope>NUCLEOTIDE SEQUENCE [LARGE SCALE GENOMIC DNA]</scope>
    <source>
        <strain evidence="1 2">MUCL435</strain>
    </source>
</reference>
<name>A0A4S8QLU7_9HELO</name>
<sequence>MSILPEIAPRLRPLRPSLAVDCSTKPAQLVFGNKIVTVITWSRGWTFFCALLGISGVQPVAYTSAAR</sequence>
<dbReference type="EMBL" id="PQXL01000471">
    <property type="protein sequence ID" value="THV45590.1"/>
    <property type="molecule type" value="Genomic_DNA"/>
</dbReference>
<dbReference type="AlphaFoldDB" id="A0A4S8QLU7"/>
<evidence type="ECO:0000313" key="2">
    <source>
        <dbReference type="Proteomes" id="UP000308671"/>
    </source>
</evidence>
<comment type="caution">
    <text evidence="1">The sequence shown here is derived from an EMBL/GenBank/DDBJ whole genome shotgun (WGS) entry which is preliminary data.</text>
</comment>